<protein>
    <submittedName>
        <fullName evidence="2">GNAT family N-acetyltransferase</fullName>
    </submittedName>
</protein>
<name>A0A1D8GCH4_9FIRM</name>
<dbReference type="PROSITE" id="PS51186">
    <property type="entry name" value="GNAT"/>
    <property type="match status" value="1"/>
</dbReference>
<evidence type="ECO:0000259" key="1">
    <source>
        <dbReference type="PROSITE" id="PS51186"/>
    </source>
</evidence>
<dbReference type="Gene3D" id="3.40.630.30">
    <property type="match status" value="1"/>
</dbReference>
<organism evidence="2 3">
    <name type="scientific">Geosporobacter ferrireducens</name>
    <dbReference type="NCBI Taxonomy" id="1424294"/>
    <lineage>
        <taxon>Bacteria</taxon>
        <taxon>Bacillati</taxon>
        <taxon>Bacillota</taxon>
        <taxon>Clostridia</taxon>
        <taxon>Peptostreptococcales</taxon>
        <taxon>Thermotaleaceae</taxon>
        <taxon>Geosporobacter</taxon>
    </lineage>
</organism>
<sequence>MRDIEISRPKFEDIALMNEFFEIVIRDTFERNGISNLVDTINGEIENKRRFLNQDMESGGKNRYFLVAKEEENIVGTIEYGPSNELIVSCTDGEFKELAEIGTVFVHPDYQKKGIGSRMLHLMFIELDKRGIEEFCLDSGYKSAQQIWINKFGNPEYHLKDYWGEDADHMIWRISVKAVLK</sequence>
<dbReference type="EMBL" id="CP017269">
    <property type="protein sequence ID" value="AOT68615.1"/>
    <property type="molecule type" value="Genomic_DNA"/>
</dbReference>
<dbReference type="RefSeq" id="WP_069974191.1">
    <property type="nucleotide sequence ID" value="NZ_CP017269.1"/>
</dbReference>
<dbReference type="GO" id="GO:0016747">
    <property type="term" value="F:acyltransferase activity, transferring groups other than amino-acyl groups"/>
    <property type="evidence" value="ECO:0007669"/>
    <property type="project" value="InterPro"/>
</dbReference>
<proteinExistence type="predicted"/>
<dbReference type="Proteomes" id="UP000095743">
    <property type="component" value="Chromosome"/>
</dbReference>
<dbReference type="AlphaFoldDB" id="A0A1D8GCH4"/>
<dbReference type="STRING" id="1424294.Gferi_02790"/>
<dbReference type="Pfam" id="PF00583">
    <property type="entry name" value="Acetyltransf_1"/>
    <property type="match status" value="1"/>
</dbReference>
<accession>A0A1D8GCH4</accession>
<dbReference type="CDD" id="cd04301">
    <property type="entry name" value="NAT_SF"/>
    <property type="match status" value="1"/>
</dbReference>
<dbReference type="InterPro" id="IPR016181">
    <property type="entry name" value="Acyl_CoA_acyltransferase"/>
</dbReference>
<dbReference type="SUPFAM" id="SSF55729">
    <property type="entry name" value="Acyl-CoA N-acyltransferases (Nat)"/>
    <property type="match status" value="1"/>
</dbReference>
<feature type="domain" description="N-acetyltransferase" evidence="1">
    <location>
        <begin position="4"/>
        <end position="175"/>
    </location>
</feature>
<reference evidence="2 3" key="1">
    <citation type="submission" date="2016-09" db="EMBL/GenBank/DDBJ databases">
        <title>Genomic analysis reveals versatility of anaerobic energy metabolism of Geosporobacter ferrireducens IRF9 of phylum Firmicutes.</title>
        <authorList>
            <person name="Kim S.-J."/>
        </authorList>
    </citation>
    <scope>NUCLEOTIDE SEQUENCE [LARGE SCALE GENOMIC DNA]</scope>
    <source>
        <strain evidence="2 3">IRF9</strain>
    </source>
</reference>
<keyword evidence="2" id="KW-0808">Transferase</keyword>
<evidence type="ECO:0000313" key="3">
    <source>
        <dbReference type="Proteomes" id="UP000095743"/>
    </source>
</evidence>
<dbReference type="KEGG" id="gfe:Gferi_02790"/>
<evidence type="ECO:0000313" key="2">
    <source>
        <dbReference type="EMBL" id="AOT68615.1"/>
    </source>
</evidence>
<dbReference type="InterPro" id="IPR000182">
    <property type="entry name" value="GNAT_dom"/>
</dbReference>
<keyword evidence="3" id="KW-1185">Reference proteome</keyword>
<dbReference type="OrthoDB" id="1895809at2"/>
<gene>
    <name evidence="2" type="ORF">Gferi_02790</name>
</gene>